<evidence type="ECO:0000313" key="3">
    <source>
        <dbReference type="Proteomes" id="UP000812982"/>
    </source>
</evidence>
<keyword evidence="3" id="KW-1185">Reference proteome</keyword>
<protein>
    <recommendedName>
        <fullName evidence="1">ESAT-6-like protein</fullName>
    </recommendedName>
</protein>
<reference evidence="2 3" key="1">
    <citation type="journal article" date="2021" name="Sci. Rep.">
        <title>Phenotypic and genomic hallmarks of a novel, potentially pathogenic rapidly growing Mycobacterium species related to the Mycobacterium fortuitum complex.</title>
        <authorList>
            <person name="Gharbi R."/>
            <person name="Khanna V."/>
            <person name="Frigui W."/>
            <person name="Mhenni B."/>
            <person name="Brosch R."/>
            <person name="Mardassi H."/>
        </authorList>
    </citation>
    <scope>NUCLEOTIDE SEQUENCE [LARGE SCALE GENOMIC DNA]</scope>
    <source>
        <strain evidence="2 3">TNTM28</strain>
    </source>
</reference>
<comment type="caution">
    <text evidence="2">The sequence shown here is derived from an EMBL/GenBank/DDBJ whole genome shotgun (WGS) entry which is preliminary data.</text>
</comment>
<evidence type="ECO:0000256" key="1">
    <source>
        <dbReference type="RuleBase" id="RU362001"/>
    </source>
</evidence>
<organism evidence="2 3">
    <name type="scientific">[Mycobacterium] fortunisiensis</name>
    <dbReference type="NCBI Taxonomy" id="2600579"/>
    <lineage>
        <taxon>Bacteria</taxon>
        <taxon>Bacillati</taxon>
        <taxon>Actinomycetota</taxon>
        <taxon>Actinomycetes</taxon>
        <taxon>Mycobacteriales</taxon>
        <taxon>Mycobacteriaceae</taxon>
        <taxon>Mycolicibacterium</taxon>
    </lineage>
</organism>
<comment type="similarity">
    <text evidence="1">Belongs to the WXG100 family.</text>
</comment>
<dbReference type="Pfam" id="PF06013">
    <property type="entry name" value="WXG100"/>
    <property type="match status" value="1"/>
</dbReference>
<proteinExistence type="inferred from homology"/>
<evidence type="ECO:0000313" key="2">
    <source>
        <dbReference type="EMBL" id="MBU9766947.1"/>
    </source>
</evidence>
<name>A0ABS6KTG9_9MYCO</name>
<sequence length="101" mass="11293">MAADELRVNAQEAFNTAHVVANHAQELHEELQRLIQEWANLSHGWQGVAASAYTQSWEEWQEGARKIVDVLSYEAEQLARAAAMYDETDSSAAHAVNEVDL</sequence>
<gene>
    <name evidence="2" type="ORF">FR943_24305</name>
</gene>
<accession>A0ABS6KTG9</accession>
<dbReference type="EMBL" id="VOMB01000026">
    <property type="protein sequence ID" value="MBU9766947.1"/>
    <property type="molecule type" value="Genomic_DNA"/>
</dbReference>
<dbReference type="Proteomes" id="UP000812982">
    <property type="component" value="Unassembled WGS sequence"/>
</dbReference>
<dbReference type="RefSeq" id="WP_217160799.1">
    <property type="nucleotide sequence ID" value="NZ_VOMB01000026.1"/>
</dbReference>
<dbReference type="InterPro" id="IPR010310">
    <property type="entry name" value="T7SS_ESAT-6-like"/>
</dbReference>
<dbReference type="NCBIfam" id="TIGR03930">
    <property type="entry name" value="WXG100_ESAT6"/>
    <property type="match status" value="1"/>
</dbReference>